<dbReference type="EMBL" id="RIZG01000005">
    <property type="protein sequence ID" value="RNF50433.1"/>
    <property type="molecule type" value="Genomic_DNA"/>
</dbReference>
<keyword evidence="4" id="KW-0812">Transmembrane</keyword>
<dbReference type="FunFam" id="3.30.70.270:FF:000001">
    <property type="entry name" value="Diguanylate cyclase domain protein"/>
    <property type="match status" value="1"/>
</dbReference>
<dbReference type="InterPro" id="IPR000160">
    <property type="entry name" value="GGDEF_dom"/>
</dbReference>
<dbReference type="EC" id="2.7.7.65" evidence="2"/>
<dbReference type="GO" id="GO:0005886">
    <property type="term" value="C:plasma membrane"/>
    <property type="evidence" value="ECO:0007669"/>
    <property type="project" value="TreeGrafter"/>
</dbReference>
<dbReference type="InterPro" id="IPR043128">
    <property type="entry name" value="Rev_trsase/Diguanyl_cyclase"/>
</dbReference>
<dbReference type="InterPro" id="IPR048435">
    <property type="entry name" value="MASE6"/>
</dbReference>
<dbReference type="SMART" id="SM00267">
    <property type="entry name" value="GGDEF"/>
    <property type="match status" value="1"/>
</dbReference>
<dbReference type="PROSITE" id="PS50887">
    <property type="entry name" value="GGDEF"/>
    <property type="match status" value="1"/>
</dbReference>
<keyword evidence="4" id="KW-0472">Membrane</keyword>
<gene>
    <name evidence="6" type="ORF">EBI00_09585</name>
</gene>
<feature type="domain" description="GGDEF" evidence="5">
    <location>
        <begin position="240"/>
        <end position="370"/>
    </location>
</feature>
<dbReference type="Gene3D" id="3.30.70.270">
    <property type="match status" value="1"/>
</dbReference>
<feature type="transmembrane region" description="Helical" evidence="4">
    <location>
        <begin position="103"/>
        <end position="119"/>
    </location>
</feature>
<keyword evidence="7" id="KW-1185">Reference proteome</keyword>
<dbReference type="InterPro" id="IPR050469">
    <property type="entry name" value="Diguanylate_Cyclase"/>
</dbReference>
<evidence type="ECO:0000256" key="1">
    <source>
        <dbReference type="ARBA" id="ARBA00001946"/>
    </source>
</evidence>
<feature type="transmembrane region" description="Helical" evidence="4">
    <location>
        <begin position="149"/>
        <end position="168"/>
    </location>
</feature>
<dbReference type="SUPFAM" id="SSF55073">
    <property type="entry name" value="Nucleotide cyclase"/>
    <property type="match status" value="1"/>
</dbReference>
<dbReference type="GO" id="GO:1902201">
    <property type="term" value="P:negative regulation of bacterial-type flagellum-dependent cell motility"/>
    <property type="evidence" value="ECO:0007669"/>
    <property type="project" value="TreeGrafter"/>
</dbReference>
<dbReference type="AlphaFoldDB" id="A0A3M8Q2U1"/>
<comment type="catalytic activity">
    <reaction evidence="3">
        <text>2 GTP = 3',3'-c-di-GMP + 2 diphosphate</text>
        <dbReference type="Rhea" id="RHEA:24898"/>
        <dbReference type="ChEBI" id="CHEBI:33019"/>
        <dbReference type="ChEBI" id="CHEBI:37565"/>
        <dbReference type="ChEBI" id="CHEBI:58805"/>
        <dbReference type="EC" id="2.7.7.65"/>
    </reaction>
</comment>
<feature type="transmembrane region" description="Helical" evidence="4">
    <location>
        <begin position="45"/>
        <end position="65"/>
    </location>
</feature>
<dbReference type="NCBIfam" id="TIGR00254">
    <property type="entry name" value="GGDEF"/>
    <property type="match status" value="1"/>
</dbReference>
<reference evidence="6 7" key="1">
    <citation type="journal article" date="2012" name="Int. J. Syst. Evol. Microbiol.">
        <title>Marinomonas hwangdonensis sp. nov., isolated from seawater.</title>
        <authorList>
            <person name="Jung Y.T."/>
            <person name="Oh T.K."/>
            <person name="Yoon J.H."/>
        </authorList>
    </citation>
    <scope>NUCLEOTIDE SEQUENCE [LARGE SCALE GENOMIC DNA]</scope>
    <source>
        <strain evidence="6 7">HDW-15</strain>
    </source>
</reference>
<dbReference type="InterPro" id="IPR029787">
    <property type="entry name" value="Nucleotide_cyclase"/>
</dbReference>
<evidence type="ECO:0000259" key="5">
    <source>
        <dbReference type="PROSITE" id="PS50887"/>
    </source>
</evidence>
<comment type="caution">
    <text evidence="6">The sequence shown here is derived from an EMBL/GenBank/DDBJ whole genome shotgun (WGS) entry which is preliminary data.</text>
</comment>
<dbReference type="OrthoDB" id="9813903at2"/>
<evidence type="ECO:0000313" key="6">
    <source>
        <dbReference type="EMBL" id="RNF50433.1"/>
    </source>
</evidence>
<comment type="cofactor">
    <cofactor evidence="1">
        <name>Mg(2+)</name>
        <dbReference type="ChEBI" id="CHEBI:18420"/>
    </cofactor>
</comment>
<proteinExistence type="predicted"/>
<dbReference type="PANTHER" id="PTHR45138:SF9">
    <property type="entry name" value="DIGUANYLATE CYCLASE DGCM-RELATED"/>
    <property type="match status" value="1"/>
</dbReference>
<dbReference type="Pfam" id="PF00990">
    <property type="entry name" value="GGDEF"/>
    <property type="match status" value="1"/>
</dbReference>
<dbReference type="Proteomes" id="UP000280507">
    <property type="component" value="Unassembled WGS sequence"/>
</dbReference>
<evidence type="ECO:0000256" key="3">
    <source>
        <dbReference type="ARBA" id="ARBA00034247"/>
    </source>
</evidence>
<keyword evidence="4" id="KW-1133">Transmembrane helix</keyword>
<evidence type="ECO:0000256" key="4">
    <source>
        <dbReference type="SAM" id="Phobius"/>
    </source>
</evidence>
<evidence type="ECO:0000256" key="2">
    <source>
        <dbReference type="ARBA" id="ARBA00012528"/>
    </source>
</evidence>
<dbReference type="RefSeq" id="WP_123095719.1">
    <property type="nucleotide sequence ID" value="NZ_RIZG01000005.1"/>
</dbReference>
<dbReference type="Pfam" id="PF20966">
    <property type="entry name" value="MASE6"/>
    <property type="match status" value="1"/>
</dbReference>
<dbReference type="CDD" id="cd01949">
    <property type="entry name" value="GGDEF"/>
    <property type="match status" value="1"/>
</dbReference>
<feature type="transmembrane region" description="Helical" evidence="4">
    <location>
        <begin position="180"/>
        <end position="197"/>
    </location>
</feature>
<sequence length="370" mass="42108">MANDLPPKKNAKDYVRDDKAKAFWLTSLYVGNVSGSFSDDVRRTFIINLFSSVGVIFTLPLGVAALFEEEYVLGFCLLMVALLYTANHVYLRRTHNHVLSGKFVIYPLYILMIFLIYSGGVKGTGHVWIYCVPAVALFLQGLKRGLIELALFTLALIIVLYFTNNHFADFGYDPALKSRILFSLMVVIFLSAIYEYCMSRFNHELKATSIELECLAYMDTLTALLNRRGIMQRLEKSTYQSFHLLLADVDFFKRVNDEYGHDAGDYALKELSRMIQQSLPEKGLAARWGGEEFLLAVCDCTKSDAFDLAELIRQEIEDHEFVYLDHKFRMTLSVGVATMNESTPLHDAITLADDRLYSAKRAGRNQVRAR</sequence>
<organism evidence="6 7">
    <name type="scientific">Marinomonas hwangdonensis</name>
    <dbReference type="NCBI Taxonomy" id="1053647"/>
    <lineage>
        <taxon>Bacteria</taxon>
        <taxon>Pseudomonadati</taxon>
        <taxon>Pseudomonadota</taxon>
        <taxon>Gammaproteobacteria</taxon>
        <taxon>Oceanospirillales</taxon>
        <taxon>Oceanospirillaceae</taxon>
        <taxon>Marinomonas</taxon>
    </lineage>
</organism>
<evidence type="ECO:0000313" key="7">
    <source>
        <dbReference type="Proteomes" id="UP000280507"/>
    </source>
</evidence>
<feature type="transmembrane region" description="Helical" evidence="4">
    <location>
        <begin position="125"/>
        <end position="142"/>
    </location>
</feature>
<protein>
    <recommendedName>
        <fullName evidence="2">diguanylate cyclase</fullName>
        <ecNumber evidence="2">2.7.7.65</ecNumber>
    </recommendedName>
</protein>
<accession>A0A3M8Q2U1</accession>
<dbReference type="PANTHER" id="PTHR45138">
    <property type="entry name" value="REGULATORY COMPONENTS OF SENSORY TRANSDUCTION SYSTEM"/>
    <property type="match status" value="1"/>
</dbReference>
<name>A0A3M8Q2U1_9GAMM</name>
<dbReference type="GO" id="GO:0052621">
    <property type="term" value="F:diguanylate cyclase activity"/>
    <property type="evidence" value="ECO:0007669"/>
    <property type="project" value="UniProtKB-EC"/>
</dbReference>
<feature type="transmembrane region" description="Helical" evidence="4">
    <location>
        <begin position="71"/>
        <end position="91"/>
    </location>
</feature>
<dbReference type="GO" id="GO:0043709">
    <property type="term" value="P:cell adhesion involved in single-species biofilm formation"/>
    <property type="evidence" value="ECO:0007669"/>
    <property type="project" value="TreeGrafter"/>
</dbReference>